<proteinExistence type="predicted"/>
<dbReference type="InterPro" id="IPR036291">
    <property type="entry name" value="NAD(P)-bd_dom_sf"/>
</dbReference>
<feature type="compositionally biased region" description="Low complexity" evidence="1">
    <location>
        <begin position="121"/>
        <end position="140"/>
    </location>
</feature>
<sequence length="176" mass="18525">MLSTTIGGTPQRYFRELDRAKILEGVTQNMVTPVELVQAVIDGMAARGFGRIVNTTSLSVYVLIPGLDLSSGALADLNSFLASVARTAVDSTSPSTACCARQARHRPAAWVPHEAGTPEDPAAAPRARSASAPTCRQSGWARRRSSARSAPSCARSTGYLTGQNIPFDGGPYVSAF</sequence>
<name>G6Y5R4_9HYPH</name>
<evidence type="ECO:0000313" key="2">
    <source>
        <dbReference type="EMBL" id="EHH12928.1"/>
    </source>
</evidence>
<accession>G6Y5R4</accession>
<keyword evidence="3" id="KW-1185">Reference proteome</keyword>
<dbReference type="PATRIC" id="fig|1082933.3.peg.1208"/>
<dbReference type="Gene3D" id="3.40.50.720">
    <property type="entry name" value="NAD(P)-binding Rossmann-like Domain"/>
    <property type="match status" value="1"/>
</dbReference>
<evidence type="ECO:0000256" key="1">
    <source>
        <dbReference type="SAM" id="MobiDB-lite"/>
    </source>
</evidence>
<reference evidence="2 3" key="1">
    <citation type="journal article" date="2012" name="J. Bacteriol.">
        <title>Draft Genome Sequence of Plant Growth-Promoting Rhizobium Mesorhizobium amorphae, Isolated from Zinc-Lead Mine Tailings.</title>
        <authorList>
            <person name="Hao X."/>
            <person name="Lin Y."/>
            <person name="Johnstone L."/>
            <person name="Baltrus D.A."/>
            <person name="Miller S.J."/>
            <person name="Wei G."/>
            <person name="Rensing C."/>
        </authorList>
    </citation>
    <scope>NUCLEOTIDE SEQUENCE [LARGE SCALE GENOMIC DNA]</scope>
    <source>
        <strain evidence="2 3">CCNWGS0123</strain>
    </source>
</reference>
<protein>
    <submittedName>
        <fullName evidence="2">Short-chain dehydrogenase/reductase SDR</fullName>
    </submittedName>
</protein>
<organism evidence="2 3">
    <name type="scientific">Mesorhizobium amorphae CCNWGS0123</name>
    <dbReference type="NCBI Taxonomy" id="1082933"/>
    <lineage>
        <taxon>Bacteria</taxon>
        <taxon>Pseudomonadati</taxon>
        <taxon>Pseudomonadota</taxon>
        <taxon>Alphaproteobacteria</taxon>
        <taxon>Hyphomicrobiales</taxon>
        <taxon>Phyllobacteriaceae</taxon>
        <taxon>Mesorhizobium</taxon>
    </lineage>
</organism>
<dbReference type="SUPFAM" id="SSF51735">
    <property type="entry name" value="NAD(P)-binding Rossmann-fold domains"/>
    <property type="match status" value="1"/>
</dbReference>
<dbReference type="AlphaFoldDB" id="G6Y5R4"/>
<gene>
    <name evidence="2" type="ORF">MEA186_06368</name>
</gene>
<dbReference type="EMBL" id="AGSN01000063">
    <property type="protein sequence ID" value="EHH12928.1"/>
    <property type="molecule type" value="Genomic_DNA"/>
</dbReference>
<dbReference type="Proteomes" id="UP000002949">
    <property type="component" value="Unassembled WGS sequence"/>
</dbReference>
<feature type="region of interest" description="Disordered" evidence="1">
    <location>
        <begin position="112"/>
        <end position="155"/>
    </location>
</feature>
<dbReference type="eggNOG" id="COG1028">
    <property type="taxonomic scope" value="Bacteria"/>
</dbReference>
<evidence type="ECO:0000313" key="3">
    <source>
        <dbReference type="Proteomes" id="UP000002949"/>
    </source>
</evidence>